<feature type="binding site" evidence="2">
    <location>
        <begin position="3"/>
        <end position="6"/>
    </location>
    <ligand>
        <name>substrate</name>
    </ligand>
</feature>
<gene>
    <name evidence="3" type="primary">uppS</name>
    <name evidence="3" type="ORF">D1610_15760</name>
</gene>
<dbReference type="Gene3D" id="3.40.1180.10">
    <property type="entry name" value="Decaprenyl diphosphate synthase-like"/>
    <property type="match status" value="1"/>
</dbReference>
<comment type="function">
    <text evidence="2">Catalyzes the condensation of isopentenyl diphosphate (IPP) with allylic pyrophosphates generating different type of terpenoids.</text>
</comment>
<dbReference type="InterPro" id="IPR036424">
    <property type="entry name" value="UPP_synth-like_sf"/>
</dbReference>
<evidence type="ECO:0000256" key="1">
    <source>
        <dbReference type="ARBA" id="ARBA00022679"/>
    </source>
</evidence>
<keyword evidence="2" id="KW-0479">Metal-binding</keyword>
<organism evidence="3 4">
    <name type="scientific">Sphingomonas gilva</name>
    <dbReference type="NCBI Taxonomy" id="2305907"/>
    <lineage>
        <taxon>Bacteria</taxon>
        <taxon>Pseudomonadati</taxon>
        <taxon>Pseudomonadota</taxon>
        <taxon>Alphaproteobacteria</taxon>
        <taxon>Sphingomonadales</taxon>
        <taxon>Sphingomonadaceae</taxon>
        <taxon>Sphingomonas</taxon>
    </lineage>
</organism>
<dbReference type="EC" id="2.5.1.-" evidence="2"/>
<feature type="binding site" evidence="2">
    <location>
        <position position="2"/>
    </location>
    <ligand>
        <name>Mg(2+)</name>
        <dbReference type="ChEBI" id="CHEBI:18420"/>
    </ligand>
</feature>
<dbReference type="HAMAP" id="MF_01139">
    <property type="entry name" value="ISPT"/>
    <property type="match status" value="1"/>
</dbReference>
<feature type="active site" description="Proton acceptor" evidence="2">
    <location>
        <position position="50"/>
    </location>
</feature>
<keyword evidence="1 2" id="KW-0808">Transferase</keyword>
<comment type="similarity">
    <text evidence="2">Belongs to the UPP synthase family.</text>
</comment>
<proteinExistence type="inferred from homology"/>
<evidence type="ECO:0000256" key="2">
    <source>
        <dbReference type="HAMAP-Rule" id="MF_01139"/>
    </source>
</evidence>
<dbReference type="InterPro" id="IPR018520">
    <property type="entry name" value="UPP_synth-like_CS"/>
</dbReference>
<protein>
    <recommendedName>
        <fullName evidence="2">Isoprenyl transferase</fullName>
        <ecNumber evidence="2">2.5.1.-</ecNumber>
    </recommendedName>
</protein>
<dbReference type="InterPro" id="IPR001441">
    <property type="entry name" value="UPP_synth-like"/>
</dbReference>
<accession>A0A396RSK3</accession>
<keyword evidence="4" id="KW-1185">Reference proteome</keyword>
<keyword evidence="2" id="KW-0460">Magnesium</keyword>
<dbReference type="PROSITE" id="PS01066">
    <property type="entry name" value="UPP_SYNTHASE"/>
    <property type="match status" value="1"/>
</dbReference>
<comment type="cofactor">
    <cofactor evidence="2">
        <name>Mg(2+)</name>
        <dbReference type="ChEBI" id="CHEBI:18420"/>
    </cofactor>
    <text evidence="2">Binds 2 magnesium ions per subunit.</text>
</comment>
<dbReference type="GO" id="GO:0016094">
    <property type="term" value="P:polyprenol biosynthetic process"/>
    <property type="evidence" value="ECO:0007669"/>
    <property type="project" value="TreeGrafter"/>
</dbReference>
<dbReference type="GO" id="GO:0005829">
    <property type="term" value="C:cytosol"/>
    <property type="evidence" value="ECO:0007669"/>
    <property type="project" value="TreeGrafter"/>
</dbReference>
<dbReference type="Proteomes" id="UP000266693">
    <property type="component" value="Unassembled WGS sequence"/>
</dbReference>
<dbReference type="AlphaFoldDB" id="A0A396RSK3"/>
<dbReference type="PANTHER" id="PTHR10291">
    <property type="entry name" value="DEHYDRODOLICHYL DIPHOSPHATE SYNTHASE FAMILY MEMBER"/>
    <property type="match status" value="1"/>
</dbReference>
<feature type="binding site" evidence="2">
    <location>
        <position position="182"/>
    </location>
    <ligand>
        <name>Mg(2+)</name>
        <dbReference type="ChEBI" id="CHEBI:18420"/>
    </ligand>
</feature>
<dbReference type="GO" id="GO:0000287">
    <property type="term" value="F:magnesium ion binding"/>
    <property type="evidence" value="ECO:0007669"/>
    <property type="project" value="UniProtKB-UniRule"/>
</dbReference>
<dbReference type="Pfam" id="PF01255">
    <property type="entry name" value="Prenyltransf"/>
    <property type="match status" value="1"/>
</dbReference>
<dbReference type="SUPFAM" id="SSF64005">
    <property type="entry name" value="Undecaprenyl diphosphate synthase"/>
    <property type="match status" value="1"/>
</dbReference>
<name>A0A396RSK3_9SPHN</name>
<feature type="binding site" evidence="2">
    <location>
        <position position="163"/>
    </location>
    <ligand>
        <name>substrate</name>
    </ligand>
</feature>
<feature type="binding site" evidence="2">
    <location>
        <position position="19"/>
    </location>
    <ligand>
        <name>substrate</name>
    </ligand>
</feature>
<comment type="caution">
    <text evidence="3">The sequence shown here is derived from an EMBL/GenBank/DDBJ whole genome shotgun (WGS) entry which is preliminary data.</text>
</comment>
<reference evidence="3 4" key="1">
    <citation type="submission" date="2018-08" db="EMBL/GenBank/DDBJ databases">
        <title>The multiple taxonomic identification of Sphingomonas gilva.</title>
        <authorList>
            <person name="Zhu D."/>
            <person name="Zheng S."/>
        </authorList>
    </citation>
    <scope>NUCLEOTIDE SEQUENCE [LARGE SCALE GENOMIC DNA]</scope>
    <source>
        <strain evidence="3 4">ZDH117</strain>
    </source>
</reference>
<feature type="active site" evidence="2">
    <location>
        <position position="2"/>
    </location>
</feature>
<sequence>MDGNGRWAKKRLLPRVAGHRAGVEAVRKVTRAAREMGIGTLTLYAFSSENWRRPEEEIGDLMGLLKHFIGQHLDELVTDGIHLRVIGDLTAFTPEIRALVEDAIARTAPNTGPQLVIALNYGAQDEILRAARMLAAQGGEIDKARFEGALYTHDLPPLDLLIRTSGEKRLSNFLLWQAAYAELLFVDTLWPDFGPADLRAALDEFARRERRYGGL</sequence>
<dbReference type="GO" id="GO:0008834">
    <property type="term" value="F:ditrans,polycis-undecaprenyl-diphosphate synthase [(2E,6E)-farnesyl-diphosphate specific] activity"/>
    <property type="evidence" value="ECO:0007669"/>
    <property type="project" value="TreeGrafter"/>
</dbReference>
<dbReference type="NCBIfam" id="TIGR00055">
    <property type="entry name" value="uppS"/>
    <property type="match status" value="1"/>
</dbReference>
<feature type="binding site" evidence="2">
    <location>
        <begin position="169"/>
        <end position="171"/>
    </location>
    <ligand>
        <name>substrate</name>
    </ligand>
</feature>
<feature type="binding site" evidence="2">
    <location>
        <position position="7"/>
    </location>
    <ligand>
        <name>substrate</name>
    </ligand>
</feature>
<feature type="binding site" evidence="2">
    <location>
        <position position="15"/>
    </location>
    <ligand>
        <name>substrate</name>
    </ligand>
</feature>
<feature type="binding site" evidence="2">
    <location>
        <position position="53"/>
    </location>
    <ligand>
        <name>substrate</name>
    </ligand>
</feature>
<evidence type="ECO:0000313" key="4">
    <source>
        <dbReference type="Proteomes" id="UP000266693"/>
    </source>
</evidence>
<evidence type="ECO:0000313" key="3">
    <source>
        <dbReference type="EMBL" id="RHW16571.1"/>
    </source>
</evidence>
<dbReference type="OrthoDB" id="4191603at2"/>
<feature type="binding site" evidence="2">
    <location>
        <position position="51"/>
    </location>
    <ligand>
        <name>substrate</name>
    </ligand>
</feature>
<feature type="binding site" evidence="2">
    <location>
        <begin position="47"/>
        <end position="49"/>
    </location>
    <ligand>
        <name>substrate</name>
    </ligand>
</feature>
<comment type="subunit">
    <text evidence="2">Homodimer.</text>
</comment>
<dbReference type="PANTHER" id="PTHR10291:SF0">
    <property type="entry name" value="DEHYDRODOLICHYL DIPHOSPHATE SYNTHASE 2"/>
    <property type="match status" value="1"/>
</dbReference>
<dbReference type="CDD" id="cd00475">
    <property type="entry name" value="Cis_IPPS"/>
    <property type="match status" value="1"/>
</dbReference>
<dbReference type="EMBL" id="QWLV01000009">
    <property type="protein sequence ID" value="RHW16571.1"/>
    <property type="molecule type" value="Genomic_DNA"/>
</dbReference>